<evidence type="ECO:0000256" key="9">
    <source>
        <dbReference type="ARBA" id="ARBA00023014"/>
    </source>
</evidence>
<dbReference type="Gene3D" id="3.40.50.740">
    <property type="match status" value="1"/>
</dbReference>
<evidence type="ECO:0000256" key="1">
    <source>
        <dbReference type="ARBA" id="ARBA00001942"/>
    </source>
</evidence>
<dbReference type="Proteomes" id="UP000559182">
    <property type="component" value="Unassembled WGS sequence"/>
</dbReference>
<evidence type="ECO:0000313" key="13">
    <source>
        <dbReference type="Proteomes" id="UP000559182"/>
    </source>
</evidence>
<dbReference type="Pfam" id="PF01568">
    <property type="entry name" value="Molydop_binding"/>
    <property type="match status" value="1"/>
</dbReference>
<comment type="similarity">
    <text evidence="3">Belongs to the prokaryotic molybdopterin-containing oxidoreductase family.</text>
</comment>
<dbReference type="InterPro" id="IPR006657">
    <property type="entry name" value="MoPterin_dinucl-bd_dom"/>
</dbReference>
<evidence type="ECO:0000313" key="12">
    <source>
        <dbReference type="EMBL" id="MBB2893227.1"/>
    </source>
</evidence>
<dbReference type="InterPro" id="IPR041953">
    <property type="entry name" value="YdeP_MopB"/>
</dbReference>
<organism evidence="12 13">
    <name type="scientific">Flexivirga oryzae</name>
    <dbReference type="NCBI Taxonomy" id="1794944"/>
    <lineage>
        <taxon>Bacteria</taxon>
        <taxon>Bacillati</taxon>
        <taxon>Actinomycetota</taxon>
        <taxon>Actinomycetes</taxon>
        <taxon>Micrococcales</taxon>
        <taxon>Dermacoccaceae</taxon>
        <taxon>Flexivirga</taxon>
    </lineage>
</organism>
<dbReference type="CDD" id="cd02767">
    <property type="entry name" value="MopB_ydeP"/>
    <property type="match status" value="1"/>
</dbReference>
<reference evidence="12 13" key="1">
    <citation type="submission" date="2020-08" db="EMBL/GenBank/DDBJ databases">
        <title>Sequencing the genomes of 1000 actinobacteria strains.</title>
        <authorList>
            <person name="Klenk H.-P."/>
        </authorList>
    </citation>
    <scope>NUCLEOTIDE SEQUENCE [LARGE SCALE GENOMIC DNA]</scope>
    <source>
        <strain evidence="12 13">DSM 105369</strain>
    </source>
</reference>
<evidence type="ECO:0000256" key="4">
    <source>
        <dbReference type="ARBA" id="ARBA00022485"/>
    </source>
</evidence>
<keyword evidence="7" id="KW-0560">Oxidoreductase</keyword>
<proteinExistence type="inferred from homology"/>
<evidence type="ECO:0000259" key="10">
    <source>
        <dbReference type="Pfam" id="PF00384"/>
    </source>
</evidence>
<dbReference type="Gene3D" id="2.40.40.20">
    <property type="match status" value="1"/>
</dbReference>
<dbReference type="GO" id="GO:0016020">
    <property type="term" value="C:membrane"/>
    <property type="evidence" value="ECO:0007669"/>
    <property type="project" value="TreeGrafter"/>
</dbReference>
<keyword evidence="13" id="KW-1185">Reference proteome</keyword>
<dbReference type="InterPro" id="IPR009010">
    <property type="entry name" value="Asp_de-COase-like_dom_sf"/>
</dbReference>
<keyword evidence="4" id="KW-0004">4Fe-4S</keyword>
<dbReference type="GO" id="GO:0051539">
    <property type="term" value="F:4 iron, 4 sulfur cluster binding"/>
    <property type="evidence" value="ECO:0007669"/>
    <property type="project" value="UniProtKB-KW"/>
</dbReference>
<sequence>MASNEDPRDDLKVTPPKRWAAGVPAVAHAMEYSIHQAGLKRPALTLLNLNQVNGIDCPGCAWPDPGHRHKNEYCENGAKHVNDEATTRRVRREFFAEHSVSELDGKSDMWLNHQGRLTEPMIKRPGATHYEPITWDGAFDVIAGELRGLSSPDEALFYTSGRVSNEAAFLFQLFARSFGTNNLPDCSNMCHESSGSGLNETIGVGKGTVSLDDIYAADLILIAGQNPGTNHPRMLSALEKTKRNGGKIVAINPLPEAGLIRFKNPQQPSGVVGRGIDIADQFLKIRPGGDLALFQMLGRLLLEAEDAAPGQVLDHKFIAANTTDFDKFAEHVRSTSWDDVLRATGLAREEIEELHRRVLESRSIIVCWAMGITQQKHGVPTIREIVNFLLLRGNLGRPGAGVCPVRGHSNVQGDRTMGIWEQMPESFMTALGDEFGFTPPAKHGFDSVDAVRAMRDGAASVFFGLAGNFVRAMSDSDVTEEALRKCRLTVQVSTKLNRSHTVCGETAIILPTLGRSDRDLQAGEEQFVTVENSMSEISASRGRLEPASPDLLSEVAIISRLARHTLGPENTIDWEGFEADYDRIRDHIAHVVPGFEDFNARIKQGGFRLQSAVNEGRYQTASGKAVFTCNDFEMSDAPKGYLVLQSLRSHDQWNTIPYTMNDRYRGIHNARRIVMVHPADIAELGFADRDLVDMVSVWTDGTERRAAGFQVVGYPAARGSAAAYFPEANVLVPLDSVAHTSNTPTSKGVYVRLEPATTQG</sequence>
<dbReference type="GO" id="GO:0008863">
    <property type="term" value="F:formate dehydrogenase (NAD+) activity"/>
    <property type="evidence" value="ECO:0007669"/>
    <property type="project" value="InterPro"/>
</dbReference>
<comment type="cofactor">
    <cofactor evidence="2">
        <name>[4Fe-4S] cluster</name>
        <dbReference type="ChEBI" id="CHEBI:49883"/>
    </cofactor>
</comment>
<dbReference type="AlphaFoldDB" id="A0A839N7I4"/>
<feature type="domain" description="Molybdopterin oxidoreductase" evidence="10">
    <location>
        <begin position="116"/>
        <end position="491"/>
    </location>
</feature>
<dbReference type="EMBL" id="JACHVQ010000002">
    <property type="protein sequence ID" value="MBB2893227.1"/>
    <property type="molecule type" value="Genomic_DNA"/>
</dbReference>
<evidence type="ECO:0000256" key="3">
    <source>
        <dbReference type="ARBA" id="ARBA00010312"/>
    </source>
</evidence>
<feature type="domain" description="Molybdopterin dinucleotide-binding" evidence="11">
    <location>
        <begin position="642"/>
        <end position="748"/>
    </location>
</feature>
<evidence type="ECO:0000259" key="11">
    <source>
        <dbReference type="Pfam" id="PF01568"/>
    </source>
</evidence>
<evidence type="ECO:0000256" key="5">
    <source>
        <dbReference type="ARBA" id="ARBA00022505"/>
    </source>
</evidence>
<dbReference type="InterPro" id="IPR037951">
    <property type="entry name" value="MopB_CT_YdeP"/>
</dbReference>
<dbReference type="InterPro" id="IPR006656">
    <property type="entry name" value="Mopterin_OxRdtase"/>
</dbReference>
<dbReference type="PANTHER" id="PTHR43105">
    <property type="entry name" value="RESPIRATORY NITRATE REDUCTASE"/>
    <property type="match status" value="1"/>
</dbReference>
<dbReference type="PIRSF" id="PIRSF000144">
    <property type="entry name" value="CbbBc"/>
    <property type="match status" value="1"/>
</dbReference>
<dbReference type="GO" id="GO:0030151">
    <property type="term" value="F:molybdenum ion binding"/>
    <property type="evidence" value="ECO:0007669"/>
    <property type="project" value="InterPro"/>
</dbReference>
<dbReference type="Gene3D" id="3.40.228.10">
    <property type="entry name" value="Dimethylsulfoxide Reductase, domain 2"/>
    <property type="match status" value="1"/>
</dbReference>
<accession>A0A839N7I4</accession>
<keyword evidence="6" id="KW-0479">Metal-binding</keyword>
<keyword evidence="9" id="KW-0411">Iron-sulfur</keyword>
<dbReference type="RefSeq" id="WP_183321567.1">
    <property type="nucleotide sequence ID" value="NZ_JACHVQ010000002.1"/>
</dbReference>
<evidence type="ECO:0000256" key="2">
    <source>
        <dbReference type="ARBA" id="ARBA00001966"/>
    </source>
</evidence>
<comment type="caution">
    <text evidence="12">The sequence shown here is derived from an EMBL/GenBank/DDBJ whole genome shotgun (WGS) entry which is preliminary data.</text>
</comment>
<dbReference type="NCBIfam" id="TIGR01701">
    <property type="entry name" value="Fdhalpha-like"/>
    <property type="match status" value="1"/>
</dbReference>
<evidence type="ECO:0000256" key="7">
    <source>
        <dbReference type="ARBA" id="ARBA00023002"/>
    </source>
</evidence>
<dbReference type="SUPFAM" id="SSF50692">
    <property type="entry name" value="ADC-like"/>
    <property type="match status" value="1"/>
</dbReference>
<keyword evidence="8" id="KW-0408">Iron</keyword>
<evidence type="ECO:0000256" key="8">
    <source>
        <dbReference type="ARBA" id="ARBA00023004"/>
    </source>
</evidence>
<dbReference type="PANTHER" id="PTHR43105:SF4">
    <property type="entry name" value="PROTEIN YDEP"/>
    <property type="match status" value="1"/>
</dbReference>
<dbReference type="CDD" id="cd02787">
    <property type="entry name" value="MopB_CT_ydeP"/>
    <property type="match status" value="1"/>
</dbReference>
<gene>
    <name evidence="12" type="ORF">FHU39_003245</name>
</gene>
<keyword evidence="5" id="KW-0500">Molybdenum</keyword>
<protein>
    <submittedName>
        <fullName evidence="12">Molybdopterin-dependent oxidoreductase alpha subunit</fullName>
    </submittedName>
</protein>
<dbReference type="InterPro" id="IPR010046">
    <property type="entry name" value="Mopterin_OxRdtse_a_bac"/>
</dbReference>
<name>A0A839N7I4_9MICO</name>
<dbReference type="Pfam" id="PF00384">
    <property type="entry name" value="Molybdopterin"/>
    <property type="match status" value="1"/>
</dbReference>
<dbReference type="InterPro" id="IPR050123">
    <property type="entry name" value="Prok_molybdopt-oxidoreductase"/>
</dbReference>
<dbReference type="GO" id="GO:0043546">
    <property type="term" value="F:molybdopterin cofactor binding"/>
    <property type="evidence" value="ECO:0007669"/>
    <property type="project" value="InterPro"/>
</dbReference>
<dbReference type="SUPFAM" id="SSF53706">
    <property type="entry name" value="Formate dehydrogenase/DMSO reductase, domains 1-3"/>
    <property type="match status" value="1"/>
</dbReference>
<comment type="cofactor">
    <cofactor evidence="1">
        <name>Mo-bis(molybdopterin guanine dinucleotide)</name>
        <dbReference type="ChEBI" id="CHEBI:60539"/>
    </cofactor>
</comment>
<evidence type="ECO:0000256" key="6">
    <source>
        <dbReference type="ARBA" id="ARBA00022723"/>
    </source>
</evidence>